<dbReference type="InterPro" id="IPR043993">
    <property type="entry name" value="T4SS_pilin"/>
</dbReference>
<evidence type="ECO:0000256" key="1">
    <source>
        <dbReference type="SAM" id="Phobius"/>
    </source>
</evidence>
<feature type="chain" id="PRO_5002536346" evidence="2">
    <location>
        <begin position="25"/>
        <end position="472"/>
    </location>
</feature>
<dbReference type="Proteomes" id="UP000034837">
    <property type="component" value="Unassembled WGS sequence"/>
</dbReference>
<evidence type="ECO:0000313" key="4">
    <source>
        <dbReference type="Proteomes" id="UP000034837"/>
    </source>
</evidence>
<evidence type="ECO:0000313" key="3">
    <source>
        <dbReference type="EMBL" id="KKS57281.1"/>
    </source>
</evidence>
<organism evidence="3 4">
    <name type="scientific">Candidatus Magasanikbacteria bacterium GW2011_GWA2_42_32</name>
    <dbReference type="NCBI Taxonomy" id="1619039"/>
    <lineage>
        <taxon>Bacteria</taxon>
        <taxon>Candidatus Magasanikiibacteriota</taxon>
    </lineage>
</organism>
<gene>
    <name evidence="3" type="ORF">UV20_C0002G0070</name>
</gene>
<keyword evidence="1" id="KW-1133">Transmembrane helix</keyword>
<proteinExistence type="predicted"/>
<keyword evidence="1" id="KW-0812">Transmembrane</keyword>
<reference evidence="3 4" key="1">
    <citation type="journal article" date="2015" name="Nature">
        <title>rRNA introns, odd ribosomes, and small enigmatic genomes across a large radiation of phyla.</title>
        <authorList>
            <person name="Brown C.T."/>
            <person name="Hug L.A."/>
            <person name="Thomas B.C."/>
            <person name="Sharon I."/>
            <person name="Castelle C.J."/>
            <person name="Singh A."/>
            <person name="Wilkins M.J."/>
            <person name="Williams K.H."/>
            <person name="Banfield J.F."/>
        </authorList>
    </citation>
    <scope>NUCLEOTIDE SEQUENCE [LARGE SCALE GENOMIC DNA]</scope>
</reference>
<keyword evidence="2" id="KW-0732">Signal</keyword>
<accession>A0A0G1CFC7</accession>
<feature type="transmembrane region" description="Helical" evidence="1">
    <location>
        <begin position="147"/>
        <end position="164"/>
    </location>
</feature>
<feature type="signal peptide" evidence="2">
    <location>
        <begin position="1"/>
        <end position="24"/>
    </location>
</feature>
<name>A0A0G1CFC7_9BACT</name>
<dbReference type="Pfam" id="PF18895">
    <property type="entry name" value="T4SS_pilin"/>
    <property type="match status" value="1"/>
</dbReference>
<sequence>MKSKKIFRVAIVLGLFFFSPTVLAQGTGESGSVANPLCWTYSSCKAMIEENKWKFSADNFLVGGLDNVCGPNAGYCIPAGQTDAEITIGGKIKFSDLGDYLKTIYLFALSVGGLIAVILIIIGGFIYLTSAGSAEKVTAAKTRISSAIFGLLLLLGAYTLLYTINPDLVRLRLPKTYMVRPAALAVEFCKDLPLKTMVAFAGSFKSSLEVPEGDYKYDAQTNLFSSSPALSGFLQGPRCGHEFFWENSDNKTCWGHACNDFNSAVPKVCVKQSENSYFCQEGNLSGVISSTDVPFPYIDNKIELIGICKNNGDTFFVQSIAAENLGANSQKYKFNVTKSRLENQINSTCGSGGVLGFYLGVEVNDEGGAAGGCDDWFALGQQNGLCNVNLSKLLLPSDSFEYWSCKALSYQKDSSSPRNSVLVPKENLFSLKNLEDGFNCNINLTRSEFPSLDNSDAGLCLPIDPTRCFINK</sequence>
<protein>
    <submittedName>
        <fullName evidence="3">Uncharacterized protein</fullName>
    </submittedName>
</protein>
<feature type="transmembrane region" description="Helical" evidence="1">
    <location>
        <begin position="104"/>
        <end position="127"/>
    </location>
</feature>
<evidence type="ECO:0000256" key="2">
    <source>
        <dbReference type="SAM" id="SignalP"/>
    </source>
</evidence>
<keyword evidence="1" id="KW-0472">Membrane</keyword>
<dbReference type="EMBL" id="LCDO01000002">
    <property type="protein sequence ID" value="KKS57281.1"/>
    <property type="molecule type" value="Genomic_DNA"/>
</dbReference>
<dbReference type="AlphaFoldDB" id="A0A0G1CFC7"/>
<comment type="caution">
    <text evidence="3">The sequence shown here is derived from an EMBL/GenBank/DDBJ whole genome shotgun (WGS) entry which is preliminary data.</text>
</comment>